<gene>
    <name evidence="1" type="ORF">UFOPK2786_01112</name>
</gene>
<name>A0A6J6TMB8_9ZZZZ</name>
<evidence type="ECO:0000313" key="1">
    <source>
        <dbReference type="EMBL" id="CAB4747519.1"/>
    </source>
</evidence>
<proteinExistence type="predicted"/>
<dbReference type="EMBL" id="CAEZYW010000172">
    <property type="protein sequence ID" value="CAB4747519.1"/>
    <property type="molecule type" value="Genomic_DNA"/>
</dbReference>
<organism evidence="1">
    <name type="scientific">freshwater metagenome</name>
    <dbReference type="NCBI Taxonomy" id="449393"/>
    <lineage>
        <taxon>unclassified sequences</taxon>
        <taxon>metagenomes</taxon>
        <taxon>ecological metagenomes</taxon>
    </lineage>
</organism>
<protein>
    <submittedName>
        <fullName evidence="1">Unannotated protein</fullName>
    </submittedName>
</protein>
<sequence>MSGIGGRFGAMSRVLVASTAGSARALVDSGSEGSEALWRFGVLQLLDDYDSVLRRGGVSVAARVFADEPALTGHSGLDAAYAALACWLAHRDGWEAPGWARDPDRVARPWWFVSDSAYGRAWALAQSPGEFRIRGVFITDTALARA</sequence>
<reference evidence="1" key="1">
    <citation type="submission" date="2020-05" db="EMBL/GenBank/DDBJ databases">
        <authorList>
            <person name="Chiriac C."/>
            <person name="Salcher M."/>
            <person name="Ghai R."/>
            <person name="Kavagutti S V."/>
        </authorList>
    </citation>
    <scope>NUCLEOTIDE SEQUENCE</scope>
</reference>
<dbReference type="AlphaFoldDB" id="A0A6J6TMB8"/>
<accession>A0A6J6TMB8</accession>